<dbReference type="InterPro" id="IPR009057">
    <property type="entry name" value="Homeodomain-like_sf"/>
</dbReference>
<dbReference type="SUPFAM" id="SSF46689">
    <property type="entry name" value="Homeodomain-like"/>
    <property type="match status" value="1"/>
</dbReference>
<dbReference type="PANTHER" id="PTHR30055">
    <property type="entry name" value="HTH-TYPE TRANSCRIPTIONAL REGULATOR RUTR"/>
    <property type="match status" value="1"/>
</dbReference>
<name>A0ABY3VQ01_9MYCO</name>
<dbReference type="InterPro" id="IPR050109">
    <property type="entry name" value="HTH-type_TetR-like_transc_reg"/>
</dbReference>
<dbReference type="InterPro" id="IPR036271">
    <property type="entry name" value="Tet_transcr_reg_TetR-rel_C_sf"/>
</dbReference>
<accession>A0ABY3VQ01</accession>
<protein>
    <submittedName>
        <fullName evidence="6">TetR/AcrR family transcriptional regulator</fullName>
    </submittedName>
</protein>
<dbReference type="PROSITE" id="PS50977">
    <property type="entry name" value="HTH_TETR_2"/>
    <property type="match status" value="1"/>
</dbReference>
<dbReference type="Gene3D" id="1.10.357.10">
    <property type="entry name" value="Tetracycline Repressor, domain 2"/>
    <property type="match status" value="1"/>
</dbReference>
<gene>
    <name evidence="6" type="ORF">MKK62_05120</name>
</gene>
<dbReference type="PANTHER" id="PTHR30055:SF234">
    <property type="entry name" value="HTH-TYPE TRANSCRIPTIONAL REGULATOR BETI"/>
    <property type="match status" value="1"/>
</dbReference>
<evidence type="ECO:0000259" key="5">
    <source>
        <dbReference type="PROSITE" id="PS50977"/>
    </source>
</evidence>
<dbReference type="Pfam" id="PF00440">
    <property type="entry name" value="TetR_N"/>
    <property type="match status" value="1"/>
</dbReference>
<keyword evidence="1" id="KW-0805">Transcription regulation</keyword>
<dbReference type="PRINTS" id="PR00455">
    <property type="entry name" value="HTHTETR"/>
</dbReference>
<organism evidence="6 7">
    <name type="scientific">Mycobacterium paraterrae</name>
    <dbReference type="NCBI Taxonomy" id="577492"/>
    <lineage>
        <taxon>Bacteria</taxon>
        <taxon>Bacillati</taxon>
        <taxon>Actinomycetota</taxon>
        <taxon>Actinomycetes</taxon>
        <taxon>Mycobacteriales</taxon>
        <taxon>Mycobacteriaceae</taxon>
        <taxon>Mycobacterium</taxon>
    </lineage>
</organism>
<evidence type="ECO:0000313" key="6">
    <source>
        <dbReference type="EMBL" id="UMB70692.1"/>
    </source>
</evidence>
<dbReference type="EMBL" id="CP092488">
    <property type="protein sequence ID" value="UMB70692.1"/>
    <property type="molecule type" value="Genomic_DNA"/>
</dbReference>
<sequence length="224" mass="25160">MTETTDTRADTTRHQILRAAAGQFARLPYHQVGLDDVLAEAELTKGAMYFHFRSKHALALAIIEDHITRSDEAITDLLARKLSGLETLIDFSYQLALRDISEDMSRSALHLVESIGRVEGLQTKLHKSWIDNLTVAVQRGIAEGDVLPDCDPVEVGRLVASTYMGLRQTSNLDEPERFLRDFQQTWTLLLPGFVRPERIDYFRQFIGRRTTIAIASTSALTGST</sequence>
<dbReference type="InterPro" id="IPR001647">
    <property type="entry name" value="HTH_TetR"/>
</dbReference>
<dbReference type="Proteomes" id="UP001055336">
    <property type="component" value="Chromosome"/>
</dbReference>
<keyword evidence="3" id="KW-0804">Transcription</keyword>
<evidence type="ECO:0000256" key="2">
    <source>
        <dbReference type="ARBA" id="ARBA00023125"/>
    </source>
</evidence>
<keyword evidence="7" id="KW-1185">Reference proteome</keyword>
<evidence type="ECO:0000256" key="1">
    <source>
        <dbReference type="ARBA" id="ARBA00023015"/>
    </source>
</evidence>
<evidence type="ECO:0000313" key="7">
    <source>
        <dbReference type="Proteomes" id="UP001055336"/>
    </source>
</evidence>
<evidence type="ECO:0000256" key="4">
    <source>
        <dbReference type="PROSITE-ProRule" id="PRU00335"/>
    </source>
</evidence>
<proteinExistence type="predicted"/>
<keyword evidence="2 4" id="KW-0238">DNA-binding</keyword>
<feature type="domain" description="HTH tetR-type" evidence="5">
    <location>
        <begin position="10"/>
        <end position="70"/>
    </location>
</feature>
<dbReference type="SUPFAM" id="SSF48498">
    <property type="entry name" value="Tetracyclin repressor-like, C-terminal domain"/>
    <property type="match status" value="1"/>
</dbReference>
<reference evidence="6" key="1">
    <citation type="submission" date="2022-08" db="EMBL/GenBank/DDBJ databases">
        <title>Whole genome sequencing of non-tuberculosis mycobacteria type-strains.</title>
        <authorList>
            <person name="Igarashi Y."/>
            <person name="Osugi A."/>
            <person name="Mitarai S."/>
        </authorList>
    </citation>
    <scope>NUCLEOTIDE SEQUENCE</scope>
    <source>
        <strain evidence="6">DSM 45127</strain>
    </source>
</reference>
<dbReference type="RefSeq" id="WP_240262454.1">
    <property type="nucleotide sequence ID" value="NZ_CP092488.2"/>
</dbReference>
<evidence type="ECO:0000256" key="3">
    <source>
        <dbReference type="ARBA" id="ARBA00023163"/>
    </source>
</evidence>
<feature type="DNA-binding region" description="H-T-H motif" evidence="4">
    <location>
        <begin position="33"/>
        <end position="52"/>
    </location>
</feature>